<gene>
    <name evidence="8" type="ORF">P167DRAFT_504726</name>
</gene>
<feature type="transmembrane region" description="Helical" evidence="7">
    <location>
        <begin position="256"/>
        <end position="276"/>
    </location>
</feature>
<keyword evidence="2" id="KW-0813">Transport</keyword>
<keyword evidence="4 7" id="KW-1133">Transmembrane helix</keyword>
<feature type="transmembrane region" description="Helical" evidence="7">
    <location>
        <begin position="322"/>
        <end position="347"/>
    </location>
</feature>
<comment type="similarity">
    <text evidence="6">Belongs to the major facilitator superfamily. Allantoate permease family.</text>
</comment>
<feature type="transmembrane region" description="Helical" evidence="7">
    <location>
        <begin position="353"/>
        <end position="373"/>
    </location>
</feature>
<dbReference type="AlphaFoldDB" id="A0A3N4KWJ7"/>
<protein>
    <submittedName>
        <fullName evidence="8">MFS general substrate transporter</fullName>
    </submittedName>
</protein>
<proteinExistence type="inferred from homology"/>
<reference evidence="8 9" key="1">
    <citation type="journal article" date="2018" name="Nat. Ecol. Evol.">
        <title>Pezizomycetes genomes reveal the molecular basis of ectomycorrhizal truffle lifestyle.</title>
        <authorList>
            <person name="Murat C."/>
            <person name="Payen T."/>
            <person name="Noel B."/>
            <person name="Kuo A."/>
            <person name="Morin E."/>
            <person name="Chen J."/>
            <person name="Kohler A."/>
            <person name="Krizsan K."/>
            <person name="Balestrini R."/>
            <person name="Da Silva C."/>
            <person name="Montanini B."/>
            <person name="Hainaut M."/>
            <person name="Levati E."/>
            <person name="Barry K.W."/>
            <person name="Belfiori B."/>
            <person name="Cichocki N."/>
            <person name="Clum A."/>
            <person name="Dockter R.B."/>
            <person name="Fauchery L."/>
            <person name="Guy J."/>
            <person name="Iotti M."/>
            <person name="Le Tacon F."/>
            <person name="Lindquist E.A."/>
            <person name="Lipzen A."/>
            <person name="Malagnac F."/>
            <person name="Mello A."/>
            <person name="Molinier V."/>
            <person name="Miyauchi S."/>
            <person name="Poulain J."/>
            <person name="Riccioni C."/>
            <person name="Rubini A."/>
            <person name="Sitrit Y."/>
            <person name="Splivallo R."/>
            <person name="Traeger S."/>
            <person name="Wang M."/>
            <person name="Zifcakova L."/>
            <person name="Wipf D."/>
            <person name="Zambonelli A."/>
            <person name="Paolocci F."/>
            <person name="Nowrousian M."/>
            <person name="Ottonello S."/>
            <person name="Baldrian P."/>
            <person name="Spatafora J.W."/>
            <person name="Henrissat B."/>
            <person name="Nagy L.G."/>
            <person name="Aury J.M."/>
            <person name="Wincker P."/>
            <person name="Grigoriev I.V."/>
            <person name="Bonfante P."/>
            <person name="Martin F.M."/>
        </authorList>
    </citation>
    <scope>NUCLEOTIDE SEQUENCE [LARGE SCALE GENOMIC DNA]</scope>
    <source>
        <strain evidence="8 9">CCBAS932</strain>
    </source>
</reference>
<evidence type="ECO:0000256" key="7">
    <source>
        <dbReference type="SAM" id="Phobius"/>
    </source>
</evidence>
<feature type="transmembrane region" description="Helical" evidence="7">
    <location>
        <begin position="65"/>
        <end position="85"/>
    </location>
</feature>
<organism evidence="8 9">
    <name type="scientific">Morchella conica CCBAS932</name>
    <dbReference type="NCBI Taxonomy" id="1392247"/>
    <lineage>
        <taxon>Eukaryota</taxon>
        <taxon>Fungi</taxon>
        <taxon>Dikarya</taxon>
        <taxon>Ascomycota</taxon>
        <taxon>Pezizomycotina</taxon>
        <taxon>Pezizomycetes</taxon>
        <taxon>Pezizales</taxon>
        <taxon>Morchellaceae</taxon>
        <taxon>Morchella</taxon>
    </lineage>
</organism>
<feature type="transmembrane region" description="Helical" evidence="7">
    <location>
        <begin position="296"/>
        <end position="315"/>
    </location>
</feature>
<feature type="transmembrane region" description="Helical" evidence="7">
    <location>
        <begin position="187"/>
        <end position="209"/>
    </location>
</feature>
<feature type="transmembrane region" description="Helical" evidence="7">
    <location>
        <begin position="385"/>
        <end position="407"/>
    </location>
</feature>
<dbReference type="FunCoup" id="A0A3N4KWJ7">
    <property type="interactions" value="30"/>
</dbReference>
<dbReference type="InterPro" id="IPR011701">
    <property type="entry name" value="MFS"/>
</dbReference>
<evidence type="ECO:0000256" key="4">
    <source>
        <dbReference type="ARBA" id="ARBA00022989"/>
    </source>
</evidence>
<feature type="transmembrane region" description="Helical" evidence="7">
    <location>
        <begin position="419"/>
        <end position="439"/>
    </location>
</feature>
<evidence type="ECO:0000256" key="3">
    <source>
        <dbReference type="ARBA" id="ARBA00022692"/>
    </source>
</evidence>
<dbReference type="Proteomes" id="UP000277580">
    <property type="component" value="Unassembled WGS sequence"/>
</dbReference>
<comment type="subcellular location">
    <subcellularLocation>
        <location evidence="1">Membrane</location>
        <topology evidence="1">Multi-pass membrane protein</topology>
    </subcellularLocation>
</comment>
<dbReference type="GO" id="GO:0022857">
    <property type="term" value="F:transmembrane transporter activity"/>
    <property type="evidence" value="ECO:0007669"/>
    <property type="project" value="InterPro"/>
</dbReference>
<evidence type="ECO:0000313" key="8">
    <source>
        <dbReference type="EMBL" id="RPB13838.1"/>
    </source>
</evidence>
<dbReference type="OrthoDB" id="3639251at2759"/>
<dbReference type="STRING" id="1392247.A0A3N4KWJ7"/>
<keyword evidence="5 7" id="KW-0472">Membrane</keyword>
<evidence type="ECO:0000256" key="5">
    <source>
        <dbReference type="ARBA" id="ARBA00023136"/>
    </source>
</evidence>
<evidence type="ECO:0000313" key="9">
    <source>
        <dbReference type="Proteomes" id="UP000277580"/>
    </source>
</evidence>
<dbReference type="InterPro" id="IPR036259">
    <property type="entry name" value="MFS_trans_sf"/>
</dbReference>
<dbReference type="PANTHER" id="PTHR43791:SF28">
    <property type="entry name" value="MAJOR FACILITATOR SUPERFAMILY (MFS) PROFILE DOMAIN-CONTAINING PROTEIN"/>
    <property type="match status" value="1"/>
</dbReference>
<dbReference type="FunFam" id="1.20.1250.20:FF:000065">
    <property type="entry name" value="Putative MFS pantothenate transporter"/>
    <property type="match status" value="1"/>
</dbReference>
<evidence type="ECO:0000256" key="1">
    <source>
        <dbReference type="ARBA" id="ARBA00004141"/>
    </source>
</evidence>
<dbReference type="SUPFAM" id="SSF103473">
    <property type="entry name" value="MFS general substrate transporter"/>
    <property type="match status" value="1"/>
</dbReference>
<evidence type="ECO:0000256" key="2">
    <source>
        <dbReference type="ARBA" id="ARBA00022448"/>
    </source>
</evidence>
<keyword evidence="3 7" id="KW-0812">Transmembrane</keyword>
<dbReference type="InParanoid" id="A0A3N4KWJ7"/>
<feature type="transmembrane region" description="Helical" evidence="7">
    <location>
        <begin position="155"/>
        <end position="175"/>
    </location>
</feature>
<evidence type="ECO:0000256" key="6">
    <source>
        <dbReference type="ARBA" id="ARBA00037968"/>
    </source>
</evidence>
<keyword evidence="9" id="KW-1185">Reference proteome</keyword>
<dbReference type="PANTHER" id="PTHR43791">
    <property type="entry name" value="PERMEASE-RELATED"/>
    <property type="match status" value="1"/>
</dbReference>
<dbReference type="Gene3D" id="1.20.1250.20">
    <property type="entry name" value="MFS general substrate transporter like domains"/>
    <property type="match status" value="1"/>
</dbReference>
<sequence>MYIFDWYPSHYPLEERKLLRKLDACMLTFCSLLFFLKYLDSSNIINAYNSGMKEDLNLKANEYSFFHTFYTMGYLIFQVPALMILSRPKISRWFVPSCELAWGVVTFCQSRVNTAPHIYGTRFLLGALESPSFSGTNFILGSWYRSDELFKRAGVWYVSNNLGQMFSGFLQGAAYKNLAGVGGMPGWRWLFIIDGIITVPIAIAGYWLYPGLPTSGKPWFFTPREYEIAISRMEREGVAASGKINKRMIKRILSKWHFWLVVPAYIFFLSSSYPNGQMGLWLKDMTNKHGTYTVPQINYIPTGAAAVSVVSAIICSSLCLLYPIWAVFSVVQGITLFGLISLLVWDIPYDHKFVSYYLLGFTAAVSPILFSWVNVILKDDAEARAFTIGCMMTLAWAIYAWIPLVAFPAVDAPKWRTGYILAVVFSLLTWALMMLGQWLHRREQRMVARQHIADDEKPNVEYQEDRMTEKI</sequence>
<name>A0A3N4KWJ7_9PEZI</name>
<accession>A0A3N4KWJ7</accession>
<dbReference type="Pfam" id="PF07690">
    <property type="entry name" value="MFS_1"/>
    <property type="match status" value="1"/>
</dbReference>
<dbReference type="EMBL" id="ML119121">
    <property type="protein sequence ID" value="RPB13838.1"/>
    <property type="molecule type" value="Genomic_DNA"/>
</dbReference>
<feature type="transmembrane region" description="Helical" evidence="7">
    <location>
        <begin position="21"/>
        <end position="39"/>
    </location>
</feature>
<dbReference type="GO" id="GO:0016020">
    <property type="term" value="C:membrane"/>
    <property type="evidence" value="ECO:0007669"/>
    <property type="project" value="UniProtKB-SubCell"/>
</dbReference>